<keyword evidence="1" id="KW-1185">Reference proteome</keyword>
<protein>
    <submittedName>
        <fullName evidence="2">Uncharacterized protein</fullName>
    </submittedName>
</protein>
<proteinExistence type="predicted"/>
<reference evidence="2" key="1">
    <citation type="submission" date="2022-11" db="UniProtKB">
        <authorList>
            <consortium name="WormBaseParasite"/>
        </authorList>
    </citation>
    <scope>IDENTIFICATION</scope>
</reference>
<organism evidence="1 2">
    <name type="scientific">Romanomermis culicivorax</name>
    <name type="common">Nematode worm</name>
    <dbReference type="NCBI Taxonomy" id="13658"/>
    <lineage>
        <taxon>Eukaryota</taxon>
        <taxon>Metazoa</taxon>
        <taxon>Ecdysozoa</taxon>
        <taxon>Nematoda</taxon>
        <taxon>Enoplea</taxon>
        <taxon>Dorylaimia</taxon>
        <taxon>Mermithida</taxon>
        <taxon>Mermithoidea</taxon>
        <taxon>Mermithidae</taxon>
        <taxon>Romanomermis</taxon>
    </lineage>
</organism>
<evidence type="ECO:0000313" key="2">
    <source>
        <dbReference type="WBParaSite" id="nRc.2.0.1.t41982-RA"/>
    </source>
</evidence>
<accession>A0A915KV19</accession>
<evidence type="ECO:0000313" key="1">
    <source>
        <dbReference type="Proteomes" id="UP000887565"/>
    </source>
</evidence>
<dbReference type="Proteomes" id="UP000887565">
    <property type="component" value="Unplaced"/>
</dbReference>
<sequence length="43" mass="4835">MGWAKYELKKWFGQTGGARSHFSGPCKSLIRLYGTDPISCSIR</sequence>
<dbReference type="AlphaFoldDB" id="A0A915KV19"/>
<name>A0A915KV19_ROMCU</name>
<dbReference type="WBParaSite" id="nRc.2.0.1.t41982-RA">
    <property type="protein sequence ID" value="nRc.2.0.1.t41982-RA"/>
    <property type="gene ID" value="nRc.2.0.1.g41982"/>
</dbReference>